<comment type="caution">
    <text evidence="2">The sequence shown here is derived from an EMBL/GenBank/DDBJ whole genome shotgun (WGS) entry which is preliminary data.</text>
</comment>
<proteinExistence type="predicted"/>
<dbReference type="Gene3D" id="3.10.620.30">
    <property type="match status" value="1"/>
</dbReference>
<dbReference type="Proteomes" id="UP000317010">
    <property type="component" value="Unassembled WGS sequence"/>
</dbReference>
<organism evidence="2 3">
    <name type="scientific">Mucilaginibacter frigoritolerans</name>
    <dbReference type="NCBI Taxonomy" id="652788"/>
    <lineage>
        <taxon>Bacteria</taxon>
        <taxon>Pseudomonadati</taxon>
        <taxon>Bacteroidota</taxon>
        <taxon>Sphingobacteriia</taxon>
        <taxon>Sphingobacteriales</taxon>
        <taxon>Sphingobacteriaceae</taxon>
        <taxon>Mucilaginibacter</taxon>
    </lineage>
</organism>
<reference evidence="2 3" key="1">
    <citation type="submission" date="2019-07" db="EMBL/GenBank/DDBJ databases">
        <title>Genomic Encyclopedia of Archaeal and Bacterial Type Strains, Phase II (KMG-II): from individual species to whole genera.</title>
        <authorList>
            <person name="Goeker M."/>
        </authorList>
    </citation>
    <scope>NUCLEOTIDE SEQUENCE [LARGE SCALE GENOMIC DNA]</scope>
    <source>
        <strain evidence="2 3">ATCC BAA-1854</strain>
    </source>
</reference>
<feature type="signal peptide" evidence="1">
    <location>
        <begin position="1"/>
        <end position="20"/>
    </location>
</feature>
<keyword evidence="1" id="KW-0732">Signal</keyword>
<sequence>MKKVLIIILVLSFFSKFSQAQDFTYGTITQEEMDMAKYPKDTSAHGVVLKEFGDSKITYTKRGIRLIHTYHVKIKIFDNKGFSNATIEIPVYGNNNEEDDINYHQPVYDIKGVTSYKDEKGLTQQIDLEDKKIYQVKDNKNWLTYKFAMPGVRNGCVIEYQFTFETSLLEHFFSWEFQGAIPKISSEYDVHIPAFWDYNASLRGTLKLNTSQAKIESPCFSLPGAHCDCSFIVYSMNDVPAFVEEEAMTASKNYKSAIYFTLIDYTNPYTGKKGNGTKEWADIDDRLKSELFFNGQLKRKGLLKDKIRQVIENKTDTLNKAKAIYSFLQKWFKWDGVYGIYSENLSKALDKHSGSDADINLSLVTALNAAGLNANAVILSTRENGTINNIHPSLDDFNYVVAKLFIGNQSYLLDATDPLLPFGVLPLRCLNGKGRVMSLDKPSYWIDMDTHQSKRSASIMDFTLQENGKLKGTITNYSIGYDAYLKRNAIKKFNSTDEYVDDRYSNWQRLKVLKSTINNLDSLDKPLEEIYEVEISQYDQLNNSKFAFTPFVLNKITENPFKLAERSYPVDWGMPSEDKYIVNVHLPGGYLVNSPPQKINLGLPNNGGTFLSSYEQLDNTFIFSTITKFNKGIYSSAEYPYLKELYNKIIQMEKSEIVFSKK</sequence>
<gene>
    <name evidence="2" type="ORF">JN11_03467</name>
</gene>
<dbReference type="RefSeq" id="WP_144914487.1">
    <property type="nucleotide sequence ID" value="NZ_VLLI01000010.1"/>
</dbReference>
<dbReference type="Gene3D" id="2.60.40.3140">
    <property type="match status" value="1"/>
</dbReference>
<evidence type="ECO:0000313" key="3">
    <source>
        <dbReference type="Proteomes" id="UP000317010"/>
    </source>
</evidence>
<protein>
    <submittedName>
        <fullName evidence="2">Uncharacterized protein DUF3857</fullName>
    </submittedName>
</protein>
<evidence type="ECO:0000313" key="2">
    <source>
        <dbReference type="EMBL" id="TWI97644.1"/>
    </source>
</evidence>
<keyword evidence="3" id="KW-1185">Reference proteome</keyword>
<dbReference type="OrthoDB" id="98874at2"/>
<accession>A0A562TX05</accession>
<dbReference type="InterPro" id="IPR029044">
    <property type="entry name" value="Nucleotide-diphossugar_trans"/>
</dbReference>
<dbReference type="SUPFAM" id="SSF53448">
    <property type="entry name" value="Nucleotide-diphospho-sugar transferases"/>
    <property type="match status" value="1"/>
</dbReference>
<dbReference type="AlphaFoldDB" id="A0A562TX05"/>
<evidence type="ECO:0000256" key="1">
    <source>
        <dbReference type="SAM" id="SignalP"/>
    </source>
</evidence>
<feature type="chain" id="PRO_5021880944" evidence="1">
    <location>
        <begin position="21"/>
        <end position="662"/>
    </location>
</feature>
<dbReference type="EMBL" id="VLLI01000010">
    <property type="protein sequence ID" value="TWI97644.1"/>
    <property type="molecule type" value="Genomic_DNA"/>
</dbReference>
<dbReference type="Gene3D" id="2.60.120.1130">
    <property type="match status" value="1"/>
</dbReference>
<name>A0A562TX05_9SPHI</name>